<organism evidence="2 3">
    <name type="scientific">Portunus trituberculatus</name>
    <name type="common">Swimming crab</name>
    <name type="synonym">Neptunus trituberculatus</name>
    <dbReference type="NCBI Taxonomy" id="210409"/>
    <lineage>
        <taxon>Eukaryota</taxon>
        <taxon>Metazoa</taxon>
        <taxon>Ecdysozoa</taxon>
        <taxon>Arthropoda</taxon>
        <taxon>Crustacea</taxon>
        <taxon>Multicrustacea</taxon>
        <taxon>Malacostraca</taxon>
        <taxon>Eumalacostraca</taxon>
        <taxon>Eucarida</taxon>
        <taxon>Decapoda</taxon>
        <taxon>Pleocyemata</taxon>
        <taxon>Brachyura</taxon>
        <taxon>Eubrachyura</taxon>
        <taxon>Portunoidea</taxon>
        <taxon>Portunidae</taxon>
        <taxon>Portuninae</taxon>
        <taxon>Portunus</taxon>
    </lineage>
</organism>
<evidence type="ECO:0000313" key="2">
    <source>
        <dbReference type="EMBL" id="MPC25187.1"/>
    </source>
</evidence>
<proteinExistence type="predicted"/>
<feature type="compositionally biased region" description="Low complexity" evidence="1">
    <location>
        <begin position="14"/>
        <end position="25"/>
    </location>
</feature>
<dbReference type="AlphaFoldDB" id="A0A5B7DVQ8"/>
<evidence type="ECO:0000256" key="1">
    <source>
        <dbReference type="SAM" id="MobiDB-lite"/>
    </source>
</evidence>
<protein>
    <submittedName>
        <fullName evidence="2">Uncharacterized protein</fullName>
    </submittedName>
</protein>
<gene>
    <name evidence="2" type="ORF">E2C01_018290</name>
</gene>
<keyword evidence="3" id="KW-1185">Reference proteome</keyword>
<sequence>MGQDSPEHPPLANVTTVTTDRPVTPSRGDTSLQSGRPAAGREALHSRKLFVASSRGTHDLLAVLVSTLFRSCQDRLPGSRGWPEAHQRPYRHNLARRLKQLLKLTTTVSVLMTTTTLASRQCRFLDGNLLNLGQDTKSGGALQRLVGTADIIENVK</sequence>
<reference evidence="2 3" key="1">
    <citation type="submission" date="2019-05" db="EMBL/GenBank/DDBJ databases">
        <title>Another draft genome of Portunus trituberculatus and its Hox gene families provides insights of decapod evolution.</title>
        <authorList>
            <person name="Jeong J.-H."/>
            <person name="Song I."/>
            <person name="Kim S."/>
            <person name="Choi T."/>
            <person name="Kim D."/>
            <person name="Ryu S."/>
            <person name="Kim W."/>
        </authorList>
    </citation>
    <scope>NUCLEOTIDE SEQUENCE [LARGE SCALE GENOMIC DNA]</scope>
    <source>
        <tissue evidence="2">Muscle</tissue>
    </source>
</reference>
<dbReference type="Proteomes" id="UP000324222">
    <property type="component" value="Unassembled WGS sequence"/>
</dbReference>
<dbReference type="EMBL" id="VSRR010001427">
    <property type="protein sequence ID" value="MPC25187.1"/>
    <property type="molecule type" value="Genomic_DNA"/>
</dbReference>
<evidence type="ECO:0000313" key="3">
    <source>
        <dbReference type="Proteomes" id="UP000324222"/>
    </source>
</evidence>
<feature type="region of interest" description="Disordered" evidence="1">
    <location>
        <begin position="1"/>
        <end position="40"/>
    </location>
</feature>
<comment type="caution">
    <text evidence="2">The sequence shown here is derived from an EMBL/GenBank/DDBJ whole genome shotgun (WGS) entry which is preliminary data.</text>
</comment>
<accession>A0A5B7DVQ8</accession>
<name>A0A5B7DVQ8_PORTR</name>